<reference evidence="2" key="1">
    <citation type="journal article" date="2015" name="Nat. Genet.">
        <title>The genome and transcriptome of the zoonotic hookworm Ancylostoma ceylanicum identify infection-specific gene families.</title>
        <authorList>
            <person name="Schwarz E.M."/>
            <person name="Hu Y."/>
            <person name="Antoshechkin I."/>
            <person name="Miller M.M."/>
            <person name="Sternberg P.W."/>
            <person name="Aroian R.V."/>
        </authorList>
    </citation>
    <scope>NUCLEOTIDE SEQUENCE</scope>
    <source>
        <strain evidence="2">HY135</strain>
    </source>
</reference>
<comment type="caution">
    <text evidence="1">The sequence shown here is derived from an EMBL/GenBank/DDBJ whole genome shotgun (WGS) entry which is preliminary data.</text>
</comment>
<protein>
    <submittedName>
        <fullName evidence="1">Uncharacterized protein</fullName>
    </submittedName>
</protein>
<proteinExistence type="predicted"/>
<name>A0A016X344_9BILA</name>
<organism evidence="1 2">
    <name type="scientific">Ancylostoma ceylanicum</name>
    <dbReference type="NCBI Taxonomy" id="53326"/>
    <lineage>
        <taxon>Eukaryota</taxon>
        <taxon>Metazoa</taxon>
        <taxon>Ecdysozoa</taxon>
        <taxon>Nematoda</taxon>
        <taxon>Chromadorea</taxon>
        <taxon>Rhabditida</taxon>
        <taxon>Rhabditina</taxon>
        <taxon>Rhabditomorpha</taxon>
        <taxon>Strongyloidea</taxon>
        <taxon>Ancylostomatidae</taxon>
        <taxon>Ancylostomatinae</taxon>
        <taxon>Ancylostoma</taxon>
    </lineage>
</organism>
<dbReference type="AlphaFoldDB" id="A0A016X344"/>
<dbReference type="EMBL" id="JARK01000001">
    <property type="protein sequence ID" value="EYC46340.1"/>
    <property type="molecule type" value="Genomic_DNA"/>
</dbReference>
<keyword evidence="2" id="KW-1185">Reference proteome</keyword>
<evidence type="ECO:0000313" key="2">
    <source>
        <dbReference type="Proteomes" id="UP000024635"/>
    </source>
</evidence>
<sequence>MHAIFRVCIVVRGKKGRGQAALIGALGTPVMPICSNSIGPNPVIHGVFVLSAVRVQTSGCEESFFLEKRRDGPDSRRAC</sequence>
<accession>A0A016X344</accession>
<gene>
    <name evidence="1" type="primary">Acey_s0401.g790</name>
    <name evidence="1" type="ORF">Y032_0401g790</name>
</gene>
<dbReference type="Proteomes" id="UP000024635">
    <property type="component" value="Unassembled WGS sequence"/>
</dbReference>
<evidence type="ECO:0000313" key="1">
    <source>
        <dbReference type="EMBL" id="EYC46340.1"/>
    </source>
</evidence>